<gene>
    <name evidence="3" type="ORF">B5G41_06745</name>
</gene>
<dbReference type="Gene3D" id="2.60.120.260">
    <property type="entry name" value="Galactose-binding domain-like"/>
    <property type="match status" value="1"/>
</dbReference>
<evidence type="ECO:0008006" key="5">
    <source>
        <dbReference type="Google" id="ProtNLM"/>
    </source>
</evidence>
<dbReference type="OrthoDB" id="9761519at2"/>
<dbReference type="Pfam" id="PF17132">
    <property type="entry name" value="Glyco_hydro_106"/>
    <property type="match status" value="1"/>
</dbReference>
<dbReference type="SUPFAM" id="SSF49785">
    <property type="entry name" value="Galactose-binding domain-like"/>
    <property type="match status" value="1"/>
</dbReference>
<evidence type="ECO:0000313" key="4">
    <source>
        <dbReference type="Proteomes" id="UP000195772"/>
    </source>
</evidence>
<dbReference type="AlphaFoldDB" id="A0A1Y3QUQ6"/>
<keyword evidence="1" id="KW-0732">Signal</keyword>
<dbReference type="NCBIfam" id="NF045579">
    <property type="entry name" value="rhamnoside_JR"/>
    <property type="match status" value="1"/>
</dbReference>
<dbReference type="EMBL" id="NFHB01000004">
    <property type="protein sequence ID" value="OUN03383.1"/>
    <property type="molecule type" value="Genomic_DNA"/>
</dbReference>
<dbReference type="InterPro" id="IPR029062">
    <property type="entry name" value="Class_I_gatase-like"/>
</dbReference>
<evidence type="ECO:0000256" key="2">
    <source>
        <dbReference type="ARBA" id="ARBA00022801"/>
    </source>
</evidence>
<proteinExistence type="predicted"/>
<sequence length="1072" mass="118342">MAARAAFGQVAAVPDAEELRRPFGADDISNFRTPPRINYPQTWFHFIGGNVSAEGITEDLEAIAGAGISGVQLFHGQFGGPWPGVEPQITALSPMWDDVVKHAAKEAHRLGLRFTMQNCSGWATSGGPWIEPSNAMRHLAWSRTDASAGDRGVVLPLPQTGREAWRDYRDIAVLAFPTPLDDTGDFLKPLSAEGNRDLPWKEVLSGTNRSPVHLPPCGDGEPVRIEVTFPEAVTIRTIELPSMNSINHPRCYEPGITLSVEAIAPDGHATRVMHGAVPSANSQDNTPVSFACADGGATARYRITIENKYDMTLWSLKLYTAARKNCWESEAGWTLRNLERANAHPQQNPAAYVARERIVDITDAIREDGTLEWTVPEGRWTILRIGHVNTGRRNSPAPPEGTGWECNKLSPDGAWAQFAGYIGRLHDGPLSGGLLDGMLLDSWECETQTWTDDMEAEFAGRNDYALRSWLPAVMGFVVDDQETTARFLRDWRATISKLFSENFYGTMAALAREKGLTISYETAAGDVFPADILEYYKYADVPMCEFWQPFTDGFVGSLNFKPIKPAASAARFYGKPRVSAEAFTSFTHTWDEQWSMLKEVANTNLAEGVTHLIYHTYTHNPQRPFLPPGTSFGGPGIGTPFLRGQTWWKHMPVINDYFARCSYMMERGRPVSDIIWYLGDELSPKPDQDPAFLQGYKYDYCNPDILMNRLRVEEGMFVTPDGIRYSVLWLPDNCRMLPATLEKILAFVRAGATVIGEAPEGLATLSGGMQAQRRFDKAVKAIWGRRTAGVRKVGRGRVISGLAIPEALAAAGITPDVRGDVLWAHRRTEGADWYFVCPPKGAGFAGTLDFRCSGIVEVWDPATGGRTRAQAVACGDRTRVSLELPQSGSCYVVFRRDVPESDLPQPHVAAGTQAAAIPLRDWTLRFPAGWGAPERLELSELKPWKDLGLSEEGRAFSGTAVYETTFEAREPGATYTLDLGRVGMIAAVTVNGRPVQTLWAPPYRTDISDYVRPGTNAVVVEVTGSWFNRLVYDAAQEPAARKTWVIRWPSADEPLRESGLLGPVHINVGKEL</sequence>
<evidence type="ECO:0000256" key="1">
    <source>
        <dbReference type="ARBA" id="ARBA00022729"/>
    </source>
</evidence>
<reference evidence="4" key="1">
    <citation type="submission" date="2017-04" db="EMBL/GenBank/DDBJ databases">
        <title>Function of individual gut microbiota members based on whole genome sequencing of pure cultures obtained from chicken caecum.</title>
        <authorList>
            <person name="Medvecky M."/>
            <person name="Cejkova D."/>
            <person name="Polansky O."/>
            <person name="Karasova D."/>
            <person name="Kubasova T."/>
            <person name="Cizek A."/>
            <person name="Rychlik I."/>
        </authorList>
    </citation>
    <scope>NUCLEOTIDE SEQUENCE [LARGE SCALE GENOMIC DNA]</scope>
    <source>
        <strain evidence="4">An90</strain>
    </source>
</reference>
<dbReference type="PANTHER" id="PTHR43817">
    <property type="entry name" value="GLYCOSYL HYDROLASE"/>
    <property type="match status" value="1"/>
</dbReference>
<keyword evidence="2" id="KW-0378">Hydrolase</keyword>
<dbReference type="CDD" id="cd03143">
    <property type="entry name" value="A4_beta-galactosidase_middle_domain"/>
    <property type="match status" value="1"/>
</dbReference>
<accession>A0A1Y3QUQ6</accession>
<dbReference type="GO" id="GO:0016787">
    <property type="term" value="F:hydrolase activity"/>
    <property type="evidence" value="ECO:0007669"/>
    <property type="project" value="UniProtKB-KW"/>
</dbReference>
<dbReference type="Proteomes" id="UP000195772">
    <property type="component" value="Unassembled WGS sequence"/>
</dbReference>
<dbReference type="InterPro" id="IPR008979">
    <property type="entry name" value="Galactose-bd-like_sf"/>
</dbReference>
<organism evidence="3 4">
    <name type="scientific">Alistipes onderdonkii</name>
    <dbReference type="NCBI Taxonomy" id="328813"/>
    <lineage>
        <taxon>Bacteria</taxon>
        <taxon>Pseudomonadati</taxon>
        <taxon>Bacteroidota</taxon>
        <taxon>Bacteroidia</taxon>
        <taxon>Bacteroidales</taxon>
        <taxon>Rikenellaceae</taxon>
        <taxon>Alistipes</taxon>
    </lineage>
</organism>
<evidence type="ECO:0000313" key="3">
    <source>
        <dbReference type="EMBL" id="OUN03383.1"/>
    </source>
</evidence>
<dbReference type="PANTHER" id="PTHR43817:SF1">
    <property type="entry name" value="HYDROLASE, FAMILY 43, PUTATIVE (AFU_ORTHOLOGUE AFUA_3G01660)-RELATED"/>
    <property type="match status" value="1"/>
</dbReference>
<comment type="caution">
    <text evidence="3">The sequence shown here is derived from an EMBL/GenBank/DDBJ whole genome shotgun (WGS) entry which is preliminary data.</text>
</comment>
<dbReference type="eggNOG" id="COG3250">
    <property type="taxonomic scope" value="Bacteria"/>
</dbReference>
<dbReference type="Gene3D" id="3.40.50.880">
    <property type="match status" value="1"/>
</dbReference>
<name>A0A1Y3QUQ6_9BACT</name>
<protein>
    <recommendedName>
        <fullName evidence="5">Glycosyl hydrolases family 2 sugar binding domain-containing protein</fullName>
    </recommendedName>
</protein>